<evidence type="ECO:0000256" key="7">
    <source>
        <dbReference type="PIRNR" id="PIRNR017479"/>
    </source>
</evidence>
<dbReference type="CDD" id="cd14943">
    <property type="entry name" value="TRAPPC5_Trs31"/>
    <property type="match status" value="1"/>
</dbReference>
<dbReference type="InterPro" id="IPR024096">
    <property type="entry name" value="NO_sig/Golgi_transp_ligand-bd"/>
</dbReference>
<accession>A0ABR3GLV3</accession>
<feature type="region of interest" description="Disordered" evidence="8">
    <location>
        <begin position="1"/>
        <end position="49"/>
    </location>
</feature>
<evidence type="ECO:0000256" key="6">
    <source>
        <dbReference type="ARBA" id="ARBA00023034"/>
    </source>
</evidence>
<evidence type="ECO:0000256" key="1">
    <source>
        <dbReference type="ARBA" id="ARBA00004240"/>
    </source>
</evidence>
<feature type="compositionally biased region" description="Low complexity" evidence="8">
    <location>
        <begin position="38"/>
        <end position="49"/>
    </location>
</feature>
<comment type="subcellular location">
    <subcellularLocation>
        <location evidence="1">Endoplasmic reticulum</location>
    </subcellularLocation>
    <subcellularLocation>
        <location evidence="7">Golgi apparatus</location>
        <location evidence="7">cis-Golgi network</location>
    </subcellularLocation>
</comment>
<reference evidence="9 10" key="1">
    <citation type="submission" date="2024-02" db="EMBL/GenBank/DDBJ databases">
        <title>Discinaceae phylogenomics.</title>
        <authorList>
            <person name="Dirks A.C."/>
            <person name="James T.Y."/>
        </authorList>
    </citation>
    <scope>NUCLEOTIDE SEQUENCE [LARGE SCALE GENOMIC DNA]</scope>
    <source>
        <strain evidence="9 10">ACD0624</strain>
    </source>
</reference>
<dbReference type="EMBL" id="JBBBZM010000042">
    <property type="protein sequence ID" value="KAL0636906.1"/>
    <property type="molecule type" value="Genomic_DNA"/>
</dbReference>
<evidence type="ECO:0000256" key="4">
    <source>
        <dbReference type="ARBA" id="ARBA00022824"/>
    </source>
</evidence>
<gene>
    <name evidence="9" type="primary">trs31</name>
    <name evidence="9" type="ORF">Q9L58_004128</name>
</gene>
<keyword evidence="3 7" id="KW-0813">Transport</keyword>
<keyword evidence="4 7" id="KW-0256">Endoplasmic reticulum</keyword>
<sequence length="266" mass="29881">MQRQDPLQSPFVPFSPNPSLQQGTPTATAPLKHSLTASQSSNLRYSSSRKSIYDRHLNRTQRSELSKSSFAFLFGEMVQYAQKRVSGIQDLEKKSATPSFVPTHVSPAGPRHLKSLSEAIHSLTPRRLNLHGYTIGQRLLELLLWRDGRSAKRETRILGILQFITTTLYRSIFNKPADALEKSRDNEDEYMLIDNDPMVSSYISIPKEMSQLNCAAFVAGIIEAVLDGCLFPSRVTAHSVPTEQFPGKTVFLIKFDESVLEREAVL</sequence>
<keyword evidence="6 7" id="KW-0333">Golgi apparatus</keyword>
<dbReference type="PIRSF" id="PIRSF017479">
    <property type="entry name" value="TRAPP_I_complex_Trs31"/>
    <property type="match status" value="1"/>
</dbReference>
<evidence type="ECO:0000256" key="3">
    <source>
        <dbReference type="ARBA" id="ARBA00022448"/>
    </source>
</evidence>
<name>A0ABR3GLV3_9PEZI</name>
<dbReference type="Proteomes" id="UP001447188">
    <property type="component" value="Unassembled WGS sequence"/>
</dbReference>
<dbReference type="PANTHER" id="PTHR20902:SF0">
    <property type="entry name" value="TRAFFICKING PROTEIN PARTICLE COMPLEX SUBUNIT 5"/>
    <property type="match status" value="1"/>
</dbReference>
<evidence type="ECO:0000256" key="8">
    <source>
        <dbReference type="SAM" id="MobiDB-lite"/>
    </source>
</evidence>
<evidence type="ECO:0000313" key="10">
    <source>
        <dbReference type="Proteomes" id="UP001447188"/>
    </source>
</evidence>
<evidence type="ECO:0000256" key="2">
    <source>
        <dbReference type="ARBA" id="ARBA00006218"/>
    </source>
</evidence>
<organism evidence="9 10">
    <name type="scientific">Discina gigas</name>
    <dbReference type="NCBI Taxonomy" id="1032678"/>
    <lineage>
        <taxon>Eukaryota</taxon>
        <taxon>Fungi</taxon>
        <taxon>Dikarya</taxon>
        <taxon>Ascomycota</taxon>
        <taxon>Pezizomycotina</taxon>
        <taxon>Pezizomycetes</taxon>
        <taxon>Pezizales</taxon>
        <taxon>Discinaceae</taxon>
        <taxon>Discina</taxon>
    </lineage>
</organism>
<dbReference type="SUPFAM" id="SSF111126">
    <property type="entry name" value="Ligand-binding domain in the NO signalling and Golgi transport"/>
    <property type="match status" value="1"/>
</dbReference>
<dbReference type="Pfam" id="PF04051">
    <property type="entry name" value="TRAPP"/>
    <property type="match status" value="1"/>
</dbReference>
<proteinExistence type="inferred from homology"/>
<protein>
    <recommendedName>
        <fullName evidence="7">Trafficking protein particle complex subunit</fullName>
    </recommendedName>
</protein>
<dbReference type="InterPro" id="IPR007194">
    <property type="entry name" value="TRAPP_component"/>
</dbReference>
<feature type="compositionally biased region" description="Polar residues" evidence="8">
    <location>
        <begin position="17"/>
        <end position="27"/>
    </location>
</feature>
<evidence type="ECO:0000313" key="9">
    <source>
        <dbReference type="EMBL" id="KAL0636906.1"/>
    </source>
</evidence>
<dbReference type="InterPro" id="IPR016696">
    <property type="entry name" value="TRAPP-I_su5"/>
</dbReference>
<dbReference type="Gene3D" id="3.30.1380.20">
    <property type="entry name" value="Trafficking protein particle complex subunit 3"/>
    <property type="match status" value="1"/>
</dbReference>
<keyword evidence="5 7" id="KW-0931">ER-Golgi transport</keyword>
<comment type="caution">
    <text evidence="9">The sequence shown here is derived from an EMBL/GenBank/DDBJ whole genome shotgun (WGS) entry which is preliminary data.</text>
</comment>
<evidence type="ECO:0000256" key="5">
    <source>
        <dbReference type="ARBA" id="ARBA00022892"/>
    </source>
</evidence>
<dbReference type="PANTHER" id="PTHR20902">
    <property type="entry name" value="41-2 PROTEIN ANTIGEN-RELATED"/>
    <property type="match status" value="1"/>
</dbReference>
<comment type="function">
    <text evidence="7">Plays a key role in the late stages of endoplasmic reticulum to Golgi traffic.</text>
</comment>
<keyword evidence="10" id="KW-1185">Reference proteome</keyword>
<comment type="subunit">
    <text evidence="7">Part of the multisubunit TRAPP (transport protein particle) complex.</text>
</comment>
<comment type="similarity">
    <text evidence="2 7">Belongs to the TRAPP small subunits family. BET3 subfamily.</text>
</comment>